<protein>
    <submittedName>
        <fullName evidence="1">Uncharacterized protein</fullName>
    </submittedName>
</protein>
<accession>A0A381VVC2</accession>
<proteinExistence type="predicted"/>
<feature type="non-terminal residue" evidence="1">
    <location>
        <position position="1"/>
    </location>
</feature>
<dbReference type="AlphaFoldDB" id="A0A381VVC2"/>
<sequence>VDQPGAFFGLKPLQRLDADSQRSGESAGRTCRLALVVERFGQRRTAAFADLVGLLALNPGDTRGQPTRGREPVDFGVFDQSLVGQLRCQGCTKCLAQADQSLGRQFLGADLDQ</sequence>
<organism evidence="1">
    <name type="scientific">marine metagenome</name>
    <dbReference type="NCBI Taxonomy" id="408172"/>
    <lineage>
        <taxon>unclassified sequences</taxon>
        <taxon>metagenomes</taxon>
        <taxon>ecological metagenomes</taxon>
    </lineage>
</organism>
<reference evidence="1" key="1">
    <citation type="submission" date="2018-05" db="EMBL/GenBank/DDBJ databases">
        <authorList>
            <person name="Lanie J.A."/>
            <person name="Ng W.-L."/>
            <person name="Kazmierczak K.M."/>
            <person name="Andrzejewski T.M."/>
            <person name="Davidsen T.M."/>
            <person name="Wayne K.J."/>
            <person name="Tettelin H."/>
            <person name="Glass J.I."/>
            <person name="Rusch D."/>
            <person name="Podicherti R."/>
            <person name="Tsui H.-C.T."/>
            <person name="Winkler M.E."/>
        </authorList>
    </citation>
    <scope>NUCLEOTIDE SEQUENCE</scope>
</reference>
<name>A0A381VVC2_9ZZZZ</name>
<gene>
    <name evidence="1" type="ORF">METZ01_LOCUS96885</name>
</gene>
<evidence type="ECO:0000313" key="1">
    <source>
        <dbReference type="EMBL" id="SVA44031.1"/>
    </source>
</evidence>
<dbReference type="EMBL" id="UINC01009845">
    <property type="protein sequence ID" value="SVA44031.1"/>
    <property type="molecule type" value="Genomic_DNA"/>
</dbReference>